<dbReference type="AlphaFoldDB" id="A0A9J6F9C0"/>
<keyword evidence="4" id="KW-1185">Reference proteome</keyword>
<evidence type="ECO:0000313" key="3">
    <source>
        <dbReference type="EMBL" id="KAH9359562.1"/>
    </source>
</evidence>
<evidence type="ECO:0000256" key="1">
    <source>
        <dbReference type="SAM" id="Coils"/>
    </source>
</evidence>
<sequence>MPMQGTTEGEDITPEECLKSGVEYGVSKRKIQGSPAPGGKTSSAQCGDGPGGVRTPAEVKKRIVAVSTLPHLRREHYRIIVRPRGGMNVKNVSQIKVAQSLALAAQLDPAEIADDIVCSNVMQNIFVLMTNYEVSSYLAAPDNTYKGVVRGVDLDFDAGKLKDIIVQPKNPRALERQKRDRSRSPSRGRFEGPRSSSKNGHSRSTERSRCRGRSRSKGLPAVRIQEPPEAEQTTWVDRVKGLTPRVMGVSSTPPAHSAASIVQQERENAFLSNAFEQLKAQKTEMKSAENALPARRPLPPETAEVATPIEPEAPVIVKPAKKRSKSIRDEGLDELRAELKELQSELRTTLETISEAVFALNERVESTHLHRKVSYRVMVALHCGRLRSRSRRPARSISHDRVIEDPNCGGAR</sequence>
<keyword evidence="1" id="KW-0175">Coiled coil</keyword>
<protein>
    <submittedName>
        <fullName evidence="3">Uncharacterized protein</fullName>
    </submittedName>
</protein>
<comment type="caution">
    <text evidence="3">The sequence shown here is derived from an EMBL/GenBank/DDBJ whole genome shotgun (WGS) entry which is preliminary data.</text>
</comment>
<proteinExistence type="predicted"/>
<dbReference type="Proteomes" id="UP000821853">
    <property type="component" value="Chromosome 1"/>
</dbReference>
<gene>
    <name evidence="3" type="ORF">HPB48_021238</name>
</gene>
<feature type="region of interest" description="Disordered" evidence="2">
    <location>
        <begin position="388"/>
        <end position="412"/>
    </location>
</feature>
<dbReference type="VEuPathDB" id="VectorBase:HLOH_042578"/>
<feature type="coiled-coil region" evidence="1">
    <location>
        <begin position="261"/>
        <end position="291"/>
    </location>
</feature>
<accession>A0A9J6F9C0</accession>
<feature type="region of interest" description="Disordered" evidence="2">
    <location>
        <begin position="167"/>
        <end position="234"/>
    </location>
</feature>
<feature type="region of interest" description="Disordered" evidence="2">
    <location>
        <begin position="29"/>
        <end position="55"/>
    </location>
</feature>
<feature type="coiled-coil region" evidence="1">
    <location>
        <begin position="325"/>
        <end position="352"/>
    </location>
</feature>
<dbReference type="OMA" id="ERRDYNE"/>
<dbReference type="EMBL" id="JABSTR010000001">
    <property type="protein sequence ID" value="KAH9359562.1"/>
    <property type="molecule type" value="Genomic_DNA"/>
</dbReference>
<evidence type="ECO:0000256" key="2">
    <source>
        <dbReference type="SAM" id="MobiDB-lite"/>
    </source>
</evidence>
<name>A0A9J6F9C0_HAELO</name>
<evidence type="ECO:0000313" key="4">
    <source>
        <dbReference type="Proteomes" id="UP000821853"/>
    </source>
</evidence>
<reference evidence="3 4" key="1">
    <citation type="journal article" date="2020" name="Cell">
        <title>Large-Scale Comparative Analyses of Tick Genomes Elucidate Their Genetic Diversity and Vector Capacities.</title>
        <authorList>
            <consortium name="Tick Genome and Microbiome Consortium (TIGMIC)"/>
            <person name="Jia N."/>
            <person name="Wang J."/>
            <person name="Shi W."/>
            <person name="Du L."/>
            <person name="Sun Y."/>
            <person name="Zhan W."/>
            <person name="Jiang J.F."/>
            <person name="Wang Q."/>
            <person name="Zhang B."/>
            <person name="Ji P."/>
            <person name="Bell-Sakyi L."/>
            <person name="Cui X.M."/>
            <person name="Yuan T.T."/>
            <person name="Jiang B.G."/>
            <person name="Yang W.F."/>
            <person name="Lam T.T."/>
            <person name="Chang Q.C."/>
            <person name="Ding S.J."/>
            <person name="Wang X.J."/>
            <person name="Zhu J.G."/>
            <person name="Ruan X.D."/>
            <person name="Zhao L."/>
            <person name="Wei J.T."/>
            <person name="Ye R.Z."/>
            <person name="Que T.C."/>
            <person name="Du C.H."/>
            <person name="Zhou Y.H."/>
            <person name="Cheng J.X."/>
            <person name="Dai P.F."/>
            <person name="Guo W.B."/>
            <person name="Han X.H."/>
            <person name="Huang E.J."/>
            <person name="Li L.F."/>
            <person name="Wei W."/>
            <person name="Gao Y.C."/>
            <person name="Liu J.Z."/>
            <person name="Shao H.Z."/>
            <person name="Wang X."/>
            <person name="Wang C.C."/>
            <person name="Yang T.C."/>
            <person name="Huo Q.B."/>
            <person name="Li W."/>
            <person name="Chen H.Y."/>
            <person name="Chen S.E."/>
            <person name="Zhou L.G."/>
            <person name="Ni X.B."/>
            <person name="Tian J.H."/>
            <person name="Sheng Y."/>
            <person name="Liu T."/>
            <person name="Pan Y.S."/>
            <person name="Xia L.Y."/>
            <person name="Li J."/>
            <person name="Zhao F."/>
            <person name="Cao W.C."/>
        </authorList>
    </citation>
    <scope>NUCLEOTIDE SEQUENCE [LARGE SCALE GENOMIC DNA]</scope>
    <source>
        <strain evidence="3">HaeL-2018</strain>
    </source>
</reference>
<organism evidence="3 4">
    <name type="scientific">Haemaphysalis longicornis</name>
    <name type="common">Bush tick</name>
    <dbReference type="NCBI Taxonomy" id="44386"/>
    <lineage>
        <taxon>Eukaryota</taxon>
        <taxon>Metazoa</taxon>
        <taxon>Ecdysozoa</taxon>
        <taxon>Arthropoda</taxon>
        <taxon>Chelicerata</taxon>
        <taxon>Arachnida</taxon>
        <taxon>Acari</taxon>
        <taxon>Parasitiformes</taxon>
        <taxon>Ixodida</taxon>
        <taxon>Ixodoidea</taxon>
        <taxon>Ixodidae</taxon>
        <taxon>Haemaphysalinae</taxon>
        <taxon>Haemaphysalis</taxon>
    </lineage>
</organism>